<proteinExistence type="predicted"/>
<evidence type="ECO:0000313" key="12">
    <source>
        <dbReference type="Proteomes" id="UP001595528"/>
    </source>
</evidence>
<dbReference type="NCBIfam" id="TIGR00797">
    <property type="entry name" value="matE"/>
    <property type="match status" value="1"/>
</dbReference>
<evidence type="ECO:0000313" key="11">
    <source>
        <dbReference type="EMBL" id="MFC3231560.1"/>
    </source>
</evidence>
<dbReference type="RefSeq" id="WP_379907060.1">
    <property type="nucleotide sequence ID" value="NZ_JBHRTR010000054.1"/>
</dbReference>
<accession>A0ABV7LAL1</accession>
<feature type="transmembrane region" description="Helical" evidence="10">
    <location>
        <begin position="258"/>
        <end position="289"/>
    </location>
</feature>
<evidence type="ECO:0000256" key="8">
    <source>
        <dbReference type="ARBA" id="ARBA00023136"/>
    </source>
</evidence>
<feature type="transmembrane region" description="Helical" evidence="10">
    <location>
        <begin position="115"/>
        <end position="138"/>
    </location>
</feature>
<evidence type="ECO:0000256" key="1">
    <source>
        <dbReference type="ARBA" id="ARBA00004429"/>
    </source>
</evidence>
<dbReference type="PANTHER" id="PTHR43298:SF2">
    <property type="entry name" value="FMN_FAD EXPORTER YEEO-RELATED"/>
    <property type="match status" value="1"/>
</dbReference>
<evidence type="ECO:0000256" key="9">
    <source>
        <dbReference type="ARBA" id="ARBA00031636"/>
    </source>
</evidence>
<evidence type="ECO:0000256" key="10">
    <source>
        <dbReference type="SAM" id="Phobius"/>
    </source>
</evidence>
<comment type="subcellular location">
    <subcellularLocation>
        <location evidence="1">Cell inner membrane</location>
        <topology evidence="1">Multi-pass membrane protein</topology>
    </subcellularLocation>
</comment>
<feature type="transmembrane region" description="Helical" evidence="10">
    <location>
        <begin position="182"/>
        <end position="206"/>
    </location>
</feature>
<organism evidence="11 12">
    <name type="scientific">Marinibaculum pumilum</name>
    <dbReference type="NCBI Taxonomy" id="1766165"/>
    <lineage>
        <taxon>Bacteria</taxon>
        <taxon>Pseudomonadati</taxon>
        <taxon>Pseudomonadota</taxon>
        <taxon>Alphaproteobacteria</taxon>
        <taxon>Rhodospirillales</taxon>
        <taxon>Rhodospirillaceae</taxon>
        <taxon>Marinibaculum</taxon>
    </lineage>
</organism>
<feature type="transmembrane region" description="Helical" evidence="10">
    <location>
        <begin position="71"/>
        <end position="94"/>
    </location>
</feature>
<evidence type="ECO:0000256" key="6">
    <source>
        <dbReference type="ARBA" id="ARBA00022989"/>
    </source>
</evidence>
<dbReference type="InterPro" id="IPR050222">
    <property type="entry name" value="MATE_MdtK"/>
</dbReference>
<feature type="transmembrane region" description="Helical" evidence="10">
    <location>
        <begin position="29"/>
        <end position="51"/>
    </location>
</feature>
<sequence length="484" mass="50134">MVDHIAGVRAPPGSAPAGRPSRGPWLRELAATWALGLPLAGSQLAWMGLAVTDVVVMGWYSPETLAAGGLGANYFFMPYVFGLGVVSAVSPLIAQRLGEGGRGHVRAVRRAVRQGLWVAIALAIPAMLLCLAAGPAFRAMGQEPAVATDAGLYVLAAMPGLLPAFAIAALRGFMASLSRGRPVLLVSLAALPANAVLDYGLVFGAWGLPELGVVGAGLASTAVEYAMLAALVALVLVDRQFRRYAIFGRFWRADWQMFGQLLRIGVPIGITLLLEVGIFSAGAFLMGFFGVTALAAHQIAVQCAAVTFMIPYGLSQATTVRVGLFAGRRDAAGALRAGKAGAASALAVMAVMAVMFWLAGGPIASLFLDLSEPGSPAVAEMAAAYLAIAAVFQIVDGAQVAANGALRGLKDTAVPMAIVAVGYWVIAFPLALYLGFELDLRGEGLWWALAAGLAVAAVTLTARFLFRMRRLTALWSSAARAAAA</sequence>
<dbReference type="CDD" id="cd13131">
    <property type="entry name" value="MATE_NorM_like"/>
    <property type="match status" value="1"/>
</dbReference>
<evidence type="ECO:0000256" key="2">
    <source>
        <dbReference type="ARBA" id="ARBA00022448"/>
    </source>
</evidence>
<comment type="caution">
    <text evidence="11">The sequence shown here is derived from an EMBL/GenBank/DDBJ whole genome shotgun (WGS) entry which is preliminary data.</text>
</comment>
<feature type="transmembrane region" description="Helical" evidence="10">
    <location>
        <begin position="150"/>
        <end position="170"/>
    </location>
</feature>
<gene>
    <name evidence="11" type="ORF">ACFOGJ_30210</name>
</gene>
<keyword evidence="8 10" id="KW-0472">Membrane</keyword>
<keyword evidence="5 10" id="KW-0812">Transmembrane</keyword>
<feature type="transmembrane region" description="Helical" evidence="10">
    <location>
        <begin position="295"/>
        <end position="314"/>
    </location>
</feature>
<dbReference type="EMBL" id="JBHRTR010000054">
    <property type="protein sequence ID" value="MFC3231560.1"/>
    <property type="molecule type" value="Genomic_DNA"/>
</dbReference>
<feature type="transmembrane region" description="Helical" evidence="10">
    <location>
        <begin position="345"/>
        <end position="370"/>
    </location>
</feature>
<keyword evidence="3" id="KW-0050">Antiport</keyword>
<dbReference type="PIRSF" id="PIRSF006603">
    <property type="entry name" value="DinF"/>
    <property type="match status" value="1"/>
</dbReference>
<protein>
    <recommendedName>
        <fullName evidence="9">Multidrug-efflux transporter</fullName>
    </recommendedName>
</protein>
<dbReference type="PANTHER" id="PTHR43298">
    <property type="entry name" value="MULTIDRUG RESISTANCE PROTEIN NORM-RELATED"/>
    <property type="match status" value="1"/>
</dbReference>
<dbReference type="InterPro" id="IPR002528">
    <property type="entry name" value="MATE_fam"/>
</dbReference>
<feature type="transmembrane region" description="Helical" evidence="10">
    <location>
        <begin position="382"/>
        <end position="402"/>
    </location>
</feature>
<evidence type="ECO:0000256" key="3">
    <source>
        <dbReference type="ARBA" id="ARBA00022449"/>
    </source>
</evidence>
<feature type="transmembrane region" description="Helical" evidence="10">
    <location>
        <begin position="446"/>
        <end position="466"/>
    </location>
</feature>
<name>A0ABV7LAL1_9PROT</name>
<dbReference type="Proteomes" id="UP001595528">
    <property type="component" value="Unassembled WGS sequence"/>
</dbReference>
<keyword evidence="2" id="KW-0813">Transport</keyword>
<evidence type="ECO:0000256" key="5">
    <source>
        <dbReference type="ARBA" id="ARBA00022692"/>
    </source>
</evidence>
<feature type="transmembrane region" description="Helical" evidence="10">
    <location>
        <begin position="414"/>
        <end position="434"/>
    </location>
</feature>
<feature type="transmembrane region" description="Helical" evidence="10">
    <location>
        <begin position="212"/>
        <end position="237"/>
    </location>
</feature>
<dbReference type="InterPro" id="IPR048279">
    <property type="entry name" value="MdtK-like"/>
</dbReference>
<dbReference type="Pfam" id="PF01554">
    <property type="entry name" value="MatE"/>
    <property type="match status" value="2"/>
</dbReference>
<keyword evidence="7" id="KW-0406">Ion transport</keyword>
<evidence type="ECO:0000256" key="4">
    <source>
        <dbReference type="ARBA" id="ARBA00022475"/>
    </source>
</evidence>
<keyword evidence="4" id="KW-1003">Cell membrane</keyword>
<reference evidence="12" key="1">
    <citation type="journal article" date="2019" name="Int. J. Syst. Evol. Microbiol.">
        <title>The Global Catalogue of Microorganisms (GCM) 10K type strain sequencing project: providing services to taxonomists for standard genome sequencing and annotation.</title>
        <authorList>
            <consortium name="The Broad Institute Genomics Platform"/>
            <consortium name="The Broad Institute Genome Sequencing Center for Infectious Disease"/>
            <person name="Wu L."/>
            <person name="Ma J."/>
        </authorList>
    </citation>
    <scope>NUCLEOTIDE SEQUENCE [LARGE SCALE GENOMIC DNA]</scope>
    <source>
        <strain evidence="12">KCTC 42964</strain>
    </source>
</reference>
<keyword evidence="6 10" id="KW-1133">Transmembrane helix</keyword>
<evidence type="ECO:0000256" key="7">
    <source>
        <dbReference type="ARBA" id="ARBA00023065"/>
    </source>
</evidence>
<keyword evidence="12" id="KW-1185">Reference proteome</keyword>